<proteinExistence type="predicted"/>
<feature type="region of interest" description="Disordered" evidence="1">
    <location>
        <begin position="281"/>
        <end position="344"/>
    </location>
</feature>
<keyword evidence="2" id="KW-0472">Membrane</keyword>
<dbReference type="AlphaFoldDB" id="A0A8B8GAT8"/>
<sequence length="344" mass="37595">MRALVDKSAGGSHGADGIEQTSTAKAAGYRTNGNDNADDIDDHGVQVLTVYMISDNDVSESVSSSGSGCPSPVSASKTRRTTEATTAKGILVHNKKSTNTNRVSFVTQNPSSLLSPSFPSAKRFKKKQLPLPQQSDSDDHIPYYFQTGRQLTGFGVKSYLHEFYDDPEDPLPFQDEDDDFKYCVEPEIRWRRHCSGVYTVLGFAIITLGAVAMAVGHLVPAKDPMINRSANVMMIDRRAVTFNENLALCRFVGSMLFAVGVVFTVVRFWMSVIRSGRGIGDGGSGGQAMFKKKKLDVDEERPSVEQCQQRRPAQTSVRIPVTGSVENVQPDPRAINLKFGDTSS</sequence>
<dbReference type="OrthoDB" id="5979667at2759"/>
<keyword evidence="2" id="KW-0812">Transmembrane</keyword>
<name>A0A8B8GAT8_9HEMI</name>
<dbReference type="PANTHER" id="PTHR14796:SF3">
    <property type="entry name" value="NEURENSIN 1-LIKE-RELATED"/>
    <property type="match status" value="1"/>
</dbReference>
<dbReference type="GO" id="GO:0030133">
    <property type="term" value="C:transport vesicle"/>
    <property type="evidence" value="ECO:0007669"/>
    <property type="project" value="InterPro"/>
</dbReference>
<evidence type="ECO:0000313" key="4">
    <source>
        <dbReference type="RefSeq" id="XP_025419731.1"/>
    </source>
</evidence>
<organism evidence="3 4">
    <name type="scientific">Sipha flava</name>
    <name type="common">yellow sugarcane aphid</name>
    <dbReference type="NCBI Taxonomy" id="143950"/>
    <lineage>
        <taxon>Eukaryota</taxon>
        <taxon>Metazoa</taxon>
        <taxon>Ecdysozoa</taxon>
        <taxon>Arthropoda</taxon>
        <taxon>Hexapoda</taxon>
        <taxon>Insecta</taxon>
        <taxon>Pterygota</taxon>
        <taxon>Neoptera</taxon>
        <taxon>Paraneoptera</taxon>
        <taxon>Hemiptera</taxon>
        <taxon>Sternorrhyncha</taxon>
        <taxon>Aphidomorpha</taxon>
        <taxon>Aphidoidea</taxon>
        <taxon>Aphididae</taxon>
        <taxon>Sipha</taxon>
    </lineage>
</organism>
<feature type="transmembrane region" description="Helical" evidence="2">
    <location>
        <begin position="197"/>
        <end position="219"/>
    </location>
</feature>
<dbReference type="RefSeq" id="XP_025419731.1">
    <property type="nucleotide sequence ID" value="XM_025563946.1"/>
</dbReference>
<dbReference type="GO" id="GO:0043025">
    <property type="term" value="C:neuronal cell body"/>
    <property type="evidence" value="ECO:0007669"/>
    <property type="project" value="TreeGrafter"/>
</dbReference>
<reference evidence="4" key="1">
    <citation type="submission" date="2025-08" db="UniProtKB">
        <authorList>
            <consortium name="RefSeq"/>
        </authorList>
    </citation>
    <scope>IDENTIFICATION</scope>
    <source>
        <tissue evidence="4">Whole body</tissue>
    </source>
</reference>
<evidence type="ECO:0000313" key="3">
    <source>
        <dbReference type="Proteomes" id="UP000694846"/>
    </source>
</evidence>
<dbReference type="PANTHER" id="PTHR14796">
    <property type="entry name" value="NEURENSIN 1-RELATED"/>
    <property type="match status" value="1"/>
</dbReference>
<feature type="compositionally biased region" description="Low complexity" evidence="1">
    <location>
        <begin position="59"/>
        <end position="76"/>
    </location>
</feature>
<feature type="region of interest" description="Disordered" evidence="1">
    <location>
        <begin position="1"/>
        <end position="21"/>
    </location>
</feature>
<keyword evidence="3" id="KW-1185">Reference proteome</keyword>
<dbReference type="Pfam" id="PF14927">
    <property type="entry name" value="Neurensin"/>
    <property type="match status" value="1"/>
</dbReference>
<feature type="transmembrane region" description="Helical" evidence="2">
    <location>
        <begin position="251"/>
        <end position="270"/>
    </location>
</feature>
<protein>
    <submittedName>
        <fullName evidence="4">Uncharacterized protein LOC112690049 isoform X1</fullName>
    </submittedName>
</protein>
<dbReference type="Proteomes" id="UP000694846">
    <property type="component" value="Unplaced"/>
</dbReference>
<dbReference type="GO" id="GO:0043005">
    <property type="term" value="C:neuron projection"/>
    <property type="evidence" value="ECO:0007669"/>
    <property type="project" value="TreeGrafter"/>
</dbReference>
<dbReference type="GeneID" id="112690049"/>
<keyword evidence="2" id="KW-1133">Transmembrane helix</keyword>
<evidence type="ECO:0000256" key="2">
    <source>
        <dbReference type="SAM" id="Phobius"/>
    </source>
</evidence>
<evidence type="ECO:0000256" key="1">
    <source>
        <dbReference type="SAM" id="MobiDB-lite"/>
    </source>
</evidence>
<dbReference type="InterPro" id="IPR024883">
    <property type="entry name" value="Neurensin"/>
</dbReference>
<dbReference type="GO" id="GO:0007399">
    <property type="term" value="P:nervous system development"/>
    <property type="evidence" value="ECO:0007669"/>
    <property type="project" value="TreeGrafter"/>
</dbReference>
<feature type="compositionally biased region" description="Polar residues" evidence="1">
    <location>
        <begin position="305"/>
        <end position="317"/>
    </location>
</feature>
<gene>
    <name evidence="4" type="primary">LOC112690049</name>
</gene>
<feature type="region of interest" description="Disordered" evidence="1">
    <location>
        <begin position="59"/>
        <end position="84"/>
    </location>
</feature>
<accession>A0A8B8GAT8</accession>